<name>A0A0A9FI54_ARUDO</name>
<proteinExistence type="predicted"/>
<protein>
    <submittedName>
        <fullName evidence="1">Uncharacterized protein</fullName>
    </submittedName>
</protein>
<dbReference type="AlphaFoldDB" id="A0A0A9FI54"/>
<reference evidence="1" key="2">
    <citation type="journal article" date="2015" name="Data Brief">
        <title>Shoot transcriptome of the giant reed, Arundo donax.</title>
        <authorList>
            <person name="Barrero R.A."/>
            <person name="Guerrero F.D."/>
            <person name="Moolhuijzen P."/>
            <person name="Goolsby J.A."/>
            <person name="Tidwell J."/>
            <person name="Bellgard S.E."/>
            <person name="Bellgard M.I."/>
        </authorList>
    </citation>
    <scope>NUCLEOTIDE SEQUENCE</scope>
    <source>
        <tissue evidence="1">Shoot tissue taken approximately 20 cm above the soil surface</tissue>
    </source>
</reference>
<sequence length="37" mass="4481">MPFFYTKSAWHLLPPQNWRQKMDMIRSKITLSSCPLK</sequence>
<accession>A0A0A9FI54</accession>
<evidence type="ECO:0000313" key="1">
    <source>
        <dbReference type="EMBL" id="JAE12012.1"/>
    </source>
</evidence>
<dbReference type="EMBL" id="GBRH01185884">
    <property type="protein sequence ID" value="JAE12012.1"/>
    <property type="molecule type" value="Transcribed_RNA"/>
</dbReference>
<reference evidence="1" key="1">
    <citation type="submission" date="2014-09" db="EMBL/GenBank/DDBJ databases">
        <authorList>
            <person name="Magalhaes I.L.F."/>
            <person name="Oliveira U."/>
            <person name="Santos F.R."/>
            <person name="Vidigal T.H.D.A."/>
            <person name="Brescovit A.D."/>
            <person name="Santos A.J."/>
        </authorList>
    </citation>
    <scope>NUCLEOTIDE SEQUENCE</scope>
    <source>
        <tissue evidence="1">Shoot tissue taken approximately 20 cm above the soil surface</tissue>
    </source>
</reference>
<organism evidence="1">
    <name type="scientific">Arundo donax</name>
    <name type="common">Giant reed</name>
    <name type="synonym">Donax arundinaceus</name>
    <dbReference type="NCBI Taxonomy" id="35708"/>
    <lineage>
        <taxon>Eukaryota</taxon>
        <taxon>Viridiplantae</taxon>
        <taxon>Streptophyta</taxon>
        <taxon>Embryophyta</taxon>
        <taxon>Tracheophyta</taxon>
        <taxon>Spermatophyta</taxon>
        <taxon>Magnoliopsida</taxon>
        <taxon>Liliopsida</taxon>
        <taxon>Poales</taxon>
        <taxon>Poaceae</taxon>
        <taxon>PACMAD clade</taxon>
        <taxon>Arundinoideae</taxon>
        <taxon>Arundineae</taxon>
        <taxon>Arundo</taxon>
    </lineage>
</organism>